<dbReference type="Proteomes" id="UP000321805">
    <property type="component" value="Chromosome"/>
</dbReference>
<dbReference type="AlphaFoldDB" id="A0A5B8U066"/>
<name>A0A5B8U066_9ACTN</name>
<protein>
    <submittedName>
        <fullName evidence="4">Hydantoinase/oxoprolinase family protein</fullName>
    </submittedName>
</protein>
<evidence type="ECO:0000313" key="5">
    <source>
        <dbReference type="Proteomes" id="UP000321805"/>
    </source>
</evidence>
<dbReference type="SUPFAM" id="SSF53067">
    <property type="entry name" value="Actin-like ATPase domain"/>
    <property type="match status" value="1"/>
</dbReference>
<dbReference type="GO" id="GO:0017168">
    <property type="term" value="F:5-oxoprolinase (ATP-hydrolyzing) activity"/>
    <property type="evidence" value="ECO:0007669"/>
    <property type="project" value="TreeGrafter"/>
</dbReference>
<keyword evidence="5" id="KW-1185">Reference proteome</keyword>
<dbReference type="Pfam" id="PF05378">
    <property type="entry name" value="Hydant_A_N"/>
    <property type="match status" value="1"/>
</dbReference>
<evidence type="ECO:0000259" key="1">
    <source>
        <dbReference type="Pfam" id="PF01968"/>
    </source>
</evidence>
<gene>
    <name evidence="4" type="ORF">FSW04_01435</name>
</gene>
<dbReference type="EMBL" id="CP042430">
    <property type="protein sequence ID" value="QEC46371.1"/>
    <property type="molecule type" value="Genomic_DNA"/>
</dbReference>
<dbReference type="GO" id="GO:0005829">
    <property type="term" value="C:cytosol"/>
    <property type="evidence" value="ECO:0007669"/>
    <property type="project" value="TreeGrafter"/>
</dbReference>
<dbReference type="OrthoDB" id="9768323at2"/>
<evidence type="ECO:0000259" key="3">
    <source>
        <dbReference type="Pfam" id="PF19278"/>
    </source>
</evidence>
<feature type="domain" description="Acetophenone carboxylase-like C-terminal" evidence="3">
    <location>
        <begin position="550"/>
        <end position="722"/>
    </location>
</feature>
<dbReference type="InterPro" id="IPR043129">
    <property type="entry name" value="ATPase_NBD"/>
</dbReference>
<dbReference type="Pfam" id="PF19278">
    <property type="entry name" value="Hydant_A_C"/>
    <property type="match status" value="1"/>
</dbReference>
<reference evidence="4 5" key="1">
    <citation type="journal article" date="2018" name="J. Microbiol.">
        <title>Baekduia soli gen. nov., sp. nov., a novel bacterium isolated from the soil of Baekdu Mountain and proposal of a novel family name, Baekduiaceae fam. nov.</title>
        <authorList>
            <person name="An D.S."/>
            <person name="Siddiqi M.Z."/>
            <person name="Kim K.H."/>
            <person name="Yu H.S."/>
            <person name="Im W.T."/>
        </authorList>
    </citation>
    <scope>NUCLEOTIDE SEQUENCE [LARGE SCALE GENOMIC DNA]</scope>
    <source>
        <strain evidence="4 5">BR7-21</strain>
    </source>
</reference>
<dbReference type="KEGG" id="bsol:FSW04_01435"/>
<organism evidence="4 5">
    <name type="scientific">Baekduia soli</name>
    <dbReference type="NCBI Taxonomy" id="496014"/>
    <lineage>
        <taxon>Bacteria</taxon>
        <taxon>Bacillati</taxon>
        <taxon>Actinomycetota</taxon>
        <taxon>Thermoleophilia</taxon>
        <taxon>Solirubrobacterales</taxon>
        <taxon>Baekduiaceae</taxon>
        <taxon>Baekduia</taxon>
    </lineage>
</organism>
<dbReference type="PANTHER" id="PTHR11365:SF23">
    <property type="entry name" value="HYPOTHETICAL 5-OXOPROLINASE (EUROFUNG)-RELATED"/>
    <property type="match status" value="1"/>
</dbReference>
<dbReference type="PANTHER" id="PTHR11365">
    <property type="entry name" value="5-OXOPROLINASE RELATED"/>
    <property type="match status" value="1"/>
</dbReference>
<dbReference type="Pfam" id="PF01968">
    <property type="entry name" value="Hydantoinase_A"/>
    <property type="match status" value="1"/>
</dbReference>
<dbReference type="InterPro" id="IPR008040">
    <property type="entry name" value="Hydant_A_N"/>
</dbReference>
<proteinExistence type="predicted"/>
<accession>A0A5B8U066</accession>
<evidence type="ECO:0000259" key="2">
    <source>
        <dbReference type="Pfam" id="PF05378"/>
    </source>
</evidence>
<dbReference type="InterPro" id="IPR002821">
    <property type="entry name" value="Hydantoinase_A"/>
</dbReference>
<dbReference type="InterPro" id="IPR049517">
    <property type="entry name" value="ACX-like_C"/>
</dbReference>
<feature type="domain" description="Hydantoinase A/oxoprolinase" evidence="1">
    <location>
        <begin position="246"/>
        <end position="535"/>
    </location>
</feature>
<dbReference type="InterPro" id="IPR045079">
    <property type="entry name" value="Oxoprolinase-like"/>
</dbReference>
<dbReference type="GO" id="GO:0006749">
    <property type="term" value="P:glutathione metabolic process"/>
    <property type="evidence" value="ECO:0007669"/>
    <property type="project" value="TreeGrafter"/>
</dbReference>
<feature type="domain" description="Hydantoinase/oxoprolinase N-terminal" evidence="2">
    <location>
        <begin position="44"/>
        <end position="224"/>
    </location>
</feature>
<evidence type="ECO:0000313" key="4">
    <source>
        <dbReference type="EMBL" id="QEC46371.1"/>
    </source>
</evidence>
<sequence>MVDGAARGVVRRSDQTRVSVRSPSTRHLSLFCPPRGTYGALMRRLGVDVGGTFTDLILYDEAGERITVHKLASTPADPSVAILQGVQEVCALAGTEPSELSALLHGTTVGTNTILERRGAKVGMITTEGFRDILHIARHRKPYTFSLMQDIPQQVRPLILRQYRRCVPERMLVDGTVHMPLDEDAVTTQLRYLADEGIESVAICFLGSFANAEHEERVRSLAAQVLPDAFVSVSSDVSPQHREYERFSTAAINAYIGPRVGHYLDRLLEQLRDAGLRRDPHLMQSSGGITTFENGRRYPVNLVLSGPAAGLLGGIDAARRSGFANTITLDVGGTSADICVAPAGQARMKHLLDSSIDHYPVMVPMIDIETIGAGGGSIATVEEGQIIKVGPESAGADPGPAAYGRGGTAATVTDANVVLGRLRPGAFLGGRMPLDADCARRVMTDHVADPLGLSVEDAALGVIAVTVHNMVNAIETNSVRKGYDPREFVLVAAGGAGPLHAAQIARTIGIPHVVVPPHPGVTAAAGLLASDVRYEVAASAWQDLSRLEEADLEAVYRDLEVRVAEHMEDAGFAGGDVLLERAADCRYEGQGYELRVPVPSTAVDVGWATAARQAFEERHEREYFGRFAELAVHVITVRVTGTGGMPELHWPVLGGATSNDGPAPIAEVPVVFATDDGSQRVQTRIYARERLFAGDELSGPAIVEQPDSTTVIPPGASARIDEIGNIVLTIQEPAR</sequence>